<protein>
    <submittedName>
        <fullName evidence="5">Amino acid/amide ABC transporter ATP-binding protein 1, HAAT family (TC 3.A.1.4.-)</fullName>
    </submittedName>
</protein>
<dbReference type="GO" id="GO:0016887">
    <property type="term" value="F:ATP hydrolysis activity"/>
    <property type="evidence" value="ECO:0007669"/>
    <property type="project" value="InterPro"/>
</dbReference>
<reference evidence="5 6" key="1">
    <citation type="submission" date="2016-11" db="EMBL/GenBank/DDBJ databases">
        <authorList>
            <person name="Jaros S."/>
            <person name="Januszkiewicz K."/>
            <person name="Wedrychowicz H."/>
        </authorList>
    </citation>
    <scope>NUCLEOTIDE SEQUENCE [LARGE SCALE GENOMIC DNA]</scope>
    <source>
        <strain evidence="5 6">DSM 6191</strain>
    </source>
</reference>
<proteinExistence type="predicted"/>
<dbReference type="PROSITE" id="PS50893">
    <property type="entry name" value="ABC_TRANSPORTER_2"/>
    <property type="match status" value="1"/>
</dbReference>
<keyword evidence="1" id="KW-0813">Transport</keyword>
<dbReference type="InterPro" id="IPR003593">
    <property type="entry name" value="AAA+_ATPase"/>
</dbReference>
<dbReference type="RefSeq" id="WP_073019997.1">
    <property type="nucleotide sequence ID" value="NZ_FQXU01000007.1"/>
</dbReference>
<dbReference type="Pfam" id="PF12399">
    <property type="entry name" value="BCA_ABC_TP_C"/>
    <property type="match status" value="1"/>
</dbReference>
<organism evidence="5 6">
    <name type="scientific">Clostridium intestinale DSM 6191</name>
    <dbReference type="NCBI Taxonomy" id="1121320"/>
    <lineage>
        <taxon>Bacteria</taxon>
        <taxon>Bacillati</taxon>
        <taxon>Bacillota</taxon>
        <taxon>Clostridia</taxon>
        <taxon>Eubacteriales</taxon>
        <taxon>Clostridiaceae</taxon>
        <taxon>Clostridium</taxon>
    </lineage>
</organism>
<gene>
    <name evidence="5" type="ORF">SAMN02745941_02549</name>
</gene>
<dbReference type="Pfam" id="PF00005">
    <property type="entry name" value="ABC_tran"/>
    <property type="match status" value="1"/>
</dbReference>
<dbReference type="PANTHER" id="PTHR45772:SF7">
    <property type="entry name" value="AMINO ACID ABC TRANSPORTER ATP-BINDING PROTEIN"/>
    <property type="match status" value="1"/>
</dbReference>
<dbReference type="GO" id="GO:0015808">
    <property type="term" value="P:L-alanine transport"/>
    <property type="evidence" value="ECO:0007669"/>
    <property type="project" value="TreeGrafter"/>
</dbReference>
<dbReference type="FunFam" id="3.40.50.300:FF:000421">
    <property type="entry name" value="Branched-chain amino acid ABC transporter ATP-binding protein"/>
    <property type="match status" value="1"/>
</dbReference>
<evidence type="ECO:0000256" key="1">
    <source>
        <dbReference type="ARBA" id="ARBA00022448"/>
    </source>
</evidence>
<dbReference type="AlphaFoldDB" id="A0A1M5Z4I4"/>
<name>A0A1M5Z4I4_9CLOT</name>
<dbReference type="CDD" id="cd03219">
    <property type="entry name" value="ABC_Mj1267_LivG_branched"/>
    <property type="match status" value="1"/>
</dbReference>
<dbReference type="InterPro" id="IPR003439">
    <property type="entry name" value="ABC_transporter-like_ATP-bd"/>
</dbReference>
<dbReference type="GO" id="GO:1903806">
    <property type="term" value="P:L-isoleucine import across plasma membrane"/>
    <property type="evidence" value="ECO:0007669"/>
    <property type="project" value="TreeGrafter"/>
</dbReference>
<dbReference type="InterPro" id="IPR027417">
    <property type="entry name" value="P-loop_NTPase"/>
</dbReference>
<feature type="domain" description="ABC transporter" evidence="4">
    <location>
        <begin position="4"/>
        <end position="252"/>
    </location>
</feature>
<dbReference type="GO" id="GO:0005524">
    <property type="term" value="F:ATP binding"/>
    <property type="evidence" value="ECO:0007669"/>
    <property type="project" value="UniProtKB-KW"/>
</dbReference>
<dbReference type="GO" id="GO:0005304">
    <property type="term" value="F:L-valine transmembrane transporter activity"/>
    <property type="evidence" value="ECO:0007669"/>
    <property type="project" value="TreeGrafter"/>
</dbReference>
<dbReference type="EMBL" id="FQXU01000007">
    <property type="protein sequence ID" value="SHI18793.1"/>
    <property type="molecule type" value="Genomic_DNA"/>
</dbReference>
<keyword evidence="2" id="KW-0547">Nucleotide-binding</keyword>
<dbReference type="GO" id="GO:0015192">
    <property type="term" value="F:L-phenylalanine transmembrane transporter activity"/>
    <property type="evidence" value="ECO:0007669"/>
    <property type="project" value="TreeGrafter"/>
</dbReference>
<evidence type="ECO:0000259" key="4">
    <source>
        <dbReference type="PROSITE" id="PS50893"/>
    </source>
</evidence>
<dbReference type="Gene3D" id="3.40.50.300">
    <property type="entry name" value="P-loop containing nucleotide triphosphate hydrolases"/>
    <property type="match status" value="1"/>
</dbReference>
<sequence>MALLKVENATMQFGGLTAVKDFNLEIKEGEIVSLIGPNGAGKTTAFNMVTNVYTPTNGKVFLNNEDITGLRQDLITQKGIARTFQNIRLFKDLSVLDNVLIGNHVHIKSNFLGAIFKLPKYRNEEKEMLEKSIELLREVGLDDLKDEKASSLPYGKQRKLEIARALATNPKILLLDEPAAGMNPTETDELTDFVREVKDKFKLSIFMIEHHMQMVMSLSNKIQVFEYGITIAEGTPAQIQNDEKVINAYLGVSEDD</sequence>
<evidence type="ECO:0000313" key="5">
    <source>
        <dbReference type="EMBL" id="SHI18793.1"/>
    </source>
</evidence>
<dbReference type="SMART" id="SM00382">
    <property type="entry name" value="AAA"/>
    <property type="match status" value="1"/>
</dbReference>
<dbReference type="SUPFAM" id="SSF52540">
    <property type="entry name" value="P-loop containing nucleoside triphosphate hydrolases"/>
    <property type="match status" value="1"/>
</dbReference>
<evidence type="ECO:0000256" key="2">
    <source>
        <dbReference type="ARBA" id="ARBA00022741"/>
    </source>
</evidence>
<evidence type="ECO:0000313" key="6">
    <source>
        <dbReference type="Proteomes" id="UP000184241"/>
    </source>
</evidence>
<accession>A0A1M5Z4I4</accession>
<dbReference type="InterPro" id="IPR032823">
    <property type="entry name" value="BCA_ABC_TP_C"/>
</dbReference>
<keyword evidence="3 5" id="KW-0067">ATP-binding</keyword>
<dbReference type="GO" id="GO:0042941">
    <property type="term" value="P:D-alanine transmembrane transport"/>
    <property type="evidence" value="ECO:0007669"/>
    <property type="project" value="TreeGrafter"/>
</dbReference>
<dbReference type="PANTHER" id="PTHR45772">
    <property type="entry name" value="CONSERVED COMPONENT OF ABC TRANSPORTER FOR NATURAL AMINO ACIDS-RELATED"/>
    <property type="match status" value="1"/>
</dbReference>
<dbReference type="GO" id="GO:1903805">
    <property type="term" value="P:L-valine import across plasma membrane"/>
    <property type="evidence" value="ECO:0007669"/>
    <property type="project" value="TreeGrafter"/>
</dbReference>
<dbReference type="GO" id="GO:0005886">
    <property type="term" value="C:plasma membrane"/>
    <property type="evidence" value="ECO:0007669"/>
    <property type="project" value="TreeGrafter"/>
</dbReference>
<dbReference type="InterPro" id="IPR051120">
    <property type="entry name" value="ABC_AA/LPS_Transport"/>
</dbReference>
<dbReference type="GO" id="GO:0015188">
    <property type="term" value="F:L-isoleucine transmembrane transporter activity"/>
    <property type="evidence" value="ECO:0007669"/>
    <property type="project" value="TreeGrafter"/>
</dbReference>
<dbReference type="Proteomes" id="UP000184241">
    <property type="component" value="Unassembled WGS sequence"/>
</dbReference>
<evidence type="ECO:0000256" key="3">
    <source>
        <dbReference type="ARBA" id="ARBA00022840"/>
    </source>
</evidence>